<feature type="transmembrane region" description="Helical" evidence="1">
    <location>
        <begin position="101"/>
        <end position="122"/>
    </location>
</feature>
<feature type="transmembrane region" description="Helical" evidence="1">
    <location>
        <begin position="145"/>
        <end position="168"/>
    </location>
</feature>
<dbReference type="KEGG" id="eha:Ethha_0600"/>
<dbReference type="AlphaFoldDB" id="E6U9I3"/>
<evidence type="ECO:0000313" key="3">
    <source>
        <dbReference type="Proteomes" id="UP000001551"/>
    </source>
</evidence>
<keyword evidence="1" id="KW-0472">Membrane</keyword>
<keyword evidence="1" id="KW-0812">Transmembrane</keyword>
<organism evidence="2 3">
    <name type="scientific">Ethanoligenens harbinense (strain DSM 18485 / JCM 12961 / CGMCC 1.5033 / YUAN-3)</name>
    <dbReference type="NCBI Taxonomy" id="663278"/>
    <lineage>
        <taxon>Bacteria</taxon>
        <taxon>Bacillati</taxon>
        <taxon>Bacillota</taxon>
        <taxon>Clostridia</taxon>
        <taxon>Eubacteriales</taxon>
        <taxon>Oscillospiraceae</taxon>
        <taxon>Ethanoligenens</taxon>
    </lineage>
</organism>
<accession>E6U9I3</accession>
<dbReference type="EMBL" id="CP002400">
    <property type="protein sequence ID" value="ADU26174.1"/>
    <property type="molecule type" value="Genomic_DNA"/>
</dbReference>
<reference evidence="2 3" key="1">
    <citation type="submission" date="2010-12" db="EMBL/GenBank/DDBJ databases">
        <title>Complete sequence of Ethanoligenens harbinense YUAN-3.</title>
        <authorList>
            <person name="Lucas S."/>
            <person name="Copeland A."/>
            <person name="Lapidus A."/>
            <person name="Cheng J.-F."/>
            <person name="Bruce D."/>
            <person name="Goodwin L."/>
            <person name="Pitluck S."/>
            <person name="Chertkov O."/>
            <person name="Misra M."/>
            <person name="Detter J.C."/>
            <person name="Han C."/>
            <person name="Tapia R."/>
            <person name="Land M."/>
            <person name="Hauser L."/>
            <person name="Jeffries C."/>
            <person name="Kyrpides N."/>
            <person name="Ivanova N."/>
            <person name="Mikhailova N."/>
            <person name="Wang A."/>
            <person name="Mouttaki H."/>
            <person name="He Z."/>
            <person name="Zhou J."/>
            <person name="Hemme C.L."/>
            <person name="Woyke T."/>
        </authorList>
    </citation>
    <scope>NUCLEOTIDE SEQUENCE [LARGE SCALE GENOMIC DNA]</scope>
    <source>
        <strain evidence="3">DSM 18485 / JCM 12961 / CGMCC 1.5033 / YUAN-3</strain>
    </source>
</reference>
<keyword evidence="3" id="KW-1185">Reference proteome</keyword>
<dbReference type="HOGENOM" id="CLU_086294_0_0_9"/>
<gene>
    <name evidence="2" type="ordered locus">Ethha_0600</name>
</gene>
<evidence type="ECO:0000256" key="1">
    <source>
        <dbReference type="SAM" id="Phobius"/>
    </source>
</evidence>
<keyword evidence="1" id="KW-1133">Transmembrane helix</keyword>
<dbReference type="Proteomes" id="UP000001551">
    <property type="component" value="Chromosome"/>
</dbReference>
<dbReference type="RefSeq" id="WP_013484546.1">
    <property type="nucleotide sequence ID" value="NC_014828.1"/>
</dbReference>
<feature type="transmembrane region" description="Helical" evidence="1">
    <location>
        <begin position="17"/>
        <end position="36"/>
    </location>
</feature>
<feature type="transmembrane region" description="Helical" evidence="1">
    <location>
        <begin position="238"/>
        <end position="256"/>
    </location>
</feature>
<proteinExistence type="predicted"/>
<evidence type="ECO:0000313" key="2">
    <source>
        <dbReference type="EMBL" id="ADU26174.1"/>
    </source>
</evidence>
<protein>
    <submittedName>
        <fullName evidence="2">Uncharacterized protein</fullName>
    </submittedName>
</protein>
<dbReference type="STRING" id="663278.Ethha_0600"/>
<name>E6U9I3_ETHHY</name>
<feature type="transmembrane region" description="Helical" evidence="1">
    <location>
        <begin position="175"/>
        <end position="197"/>
    </location>
</feature>
<sequence length="263" mass="29544">MLLKLLRWEFRSTYKKFGLVLAIFALVCIALPLILFACNRQAAIICSLFTFSLGLSASCIILYIFCMQRYNSNFYGSEGYLMFTLPVESQTLLLAKLLSGFIWTLASFALVGCATYTALWIFRSNADLWRVFAPVMDLYHFNPGLWLPMALFLLLSILDGLMILYFAVTVSKISIWGNWGVAMGLVTFFGICVLQSLPTFFRTGQLARISTGTAHAVSKAQTLNLSAFYSWQSGWPMMLTYAVVLVVLFQLTVLLLKKTTALK</sequence>
<feature type="transmembrane region" description="Helical" evidence="1">
    <location>
        <begin position="42"/>
        <end position="65"/>
    </location>
</feature>